<dbReference type="AlphaFoldDB" id="A0A9W9G6B2"/>
<reference evidence="1" key="1">
    <citation type="submission" date="2022-11" db="EMBL/GenBank/DDBJ databases">
        <authorList>
            <person name="Petersen C."/>
        </authorList>
    </citation>
    <scope>NUCLEOTIDE SEQUENCE</scope>
    <source>
        <strain evidence="1">IBT 30761</strain>
    </source>
</reference>
<dbReference type="EMBL" id="JAPQKI010000001">
    <property type="protein sequence ID" value="KAJ5112836.1"/>
    <property type="molecule type" value="Genomic_DNA"/>
</dbReference>
<organism evidence="1 2">
    <name type="scientific">Penicillium argentinense</name>
    <dbReference type="NCBI Taxonomy" id="1131581"/>
    <lineage>
        <taxon>Eukaryota</taxon>
        <taxon>Fungi</taxon>
        <taxon>Dikarya</taxon>
        <taxon>Ascomycota</taxon>
        <taxon>Pezizomycotina</taxon>
        <taxon>Eurotiomycetes</taxon>
        <taxon>Eurotiomycetidae</taxon>
        <taxon>Eurotiales</taxon>
        <taxon>Aspergillaceae</taxon>
        <taxon>Penicillium</taxon>
    </lineage>
</organism>
<reference evidence="1" key="2">
    <citation type="journal article" date="2023" name="IMA Fungus">
        <title>Comparative genomic study of the Penicillium genus elucidates a diverse pangenome and 15 lateral gene transfer events.</title>
        <authorList>
            <person name="Petersen C."/>
            <person name="Sorensen T."/>
            <person name="Nielsen M.R."/>
            <person name="Sondergaard T.E."/>
            <person name="Sorensen J.L."/>
            <person name="Fitzpatrick D.A."/>
            <person name="Frisvad J.C."/>
            <person name="Nielsen K.L."/>
        </authorList>
    </citation>
    <scope>NUCLEOTIDE SEQUENCE</scope>
    <source>
        <strain evidence="1">IBT 30761</strain>
    </source>
</reference>
<dbReference type="RefSeq" id="XP_056480609.1">
    <property type="nucleotide sequence ID" value="XM_056613385.1"/>
</dbReference>
<evidence type="ECO:0000313" key="2">
    <source>
        <dbReference type="Proteomes" id="UP001149074"/>
    </source>
</evidence>
<dbReference type="Proteomes" id="UP001149074">
    <property type="component" value="Unassembled WGS sequence"/>
</dbReference>
<proteinExistence type="predicted"/>
<comment type="caution">
    <text evidence="1">The sequence shown here is derived from an EMBL/GenBank/DDBJ whole genome shotgun (WGS) entry which is preliminary data.</text>
</comment>
<evidence type="ECO:0008006" key="3">
    <source>
        <dbReference type="Google" id="ProtNLM"/>
    </source>
</evidence>
<dbReference type="GeneID" id="81352364"/>
<gene>
    <name evidence="1" type="ORF">N7532_000881</name>
</gene>
<evidence type="ECO:0000313" key="1">
    <source>
        <dbReference type="EMBL" id="KAJ5112836.1"/>
    </source>
</evidence>
<protein>
    <recommendedName>
        <fullName evidence="3">SET domain-containing protein</fullName>
    </recommendedName>
</protein>
<sequence>MDKATIGTQGELIELIVQKLYKNPSLLPGFVDLHHGTYKSVDVQEVDVIPVVDTFLVERIILLNSFGCPLLSRESHIRIVKGDDDTAKKANEQFHSSGVWSMASYINHSCLSNAQLPVDLQHWGFKCDCISCQDTRSPDRSVLSNRNRISADLRRLFKRPKMNLRKIKDTISSLVGTYCRPASEVPRLALDSPYLSLAAIYASSRKLEKAVEFGLMSLESLGFVIKGGNIPHVSDAPLVVQKWGLMTDGVVGCWMILCCAYRELAPPLASQAEGYARVFYRICVGEDETFDQTYSRLSNRVDGFLTTAK</sequence>
<keyword evidence="2" id="KW-1185">Reference proteome</keyword>
<name>A0A9W9G6B2_9EURO</name>
<accession>A0A9W9G6B2</accession>
<dbReference type="OrthoDB" id="438641at2759"/>